<keyword evidence="3" id="KW-1185">Reference proteome</keyword>
<evidence type="ECO:0000313" key="3">
    <source>
        <dbReference type="Proteomes" id="UP000320333"/>
    </source>
</evidence>
<gene>
    <name evidence="2" type="ORF">CcCBS67573_g04968</name>
</gene>
<dbReference type="Proteomes" id="UP000320333">
    <property type="component" value="Unassembled WGS sequence"/>
</dbReference>
<comment type="caution">
    <text evidence="2">The sequence shown here is derived from an EMBL/GenBank/DDBJ whole genome shotgun (WGS) entry which is preliminary data.</text>
</comment>
<dbReference type="EMBL" id="QEAP01000166">
    <property type="protein sequence ID" value="TPX73755.1"/>
    <property type="molecule type" value="Genomic_DNA"/>
</dbReference>
<evidence type="ECO:0000256" key="1">
    <source>
        <dbReference type="SAM" id="MobiDB-lite"/>
    </source>
</evidence>
<organism evidence="2 3">
    <name type="scientific">Chytriomyces confervae</name>
    <dbReference type="NCBI Taxonomy" id="246404"/>
    <lineage>
        <taxon>Eukaryota</taxon>
        <taxon>Fungi</taxon>
        <taxon>Fungi incertae sedis</taxon>
        <taxon>Chytridiomycota</taxon>
        <taxon>Chytridiomycota incertae sedis</taxon>
        <taxon>Chytridiomycetes</taxon>
        <taxon>Chytridiales</taxon>
        <taxon>Chytriomycetaceae</taxon>
        <taxon>Chytriomyces</taxon>
    </lineage>
</organism>
<reference evidence="2 3" key="1">
    <citation type="journal article" date="2019" name="Sci. Rep.">
        <title>Comparative genomics of chytrid fungi reveal insights into the obligate biotrophic and pathogenic lifestyle of Synchytrium endobioticum.</title>
        <authorList>
            <person name="van de Vossenberg B.T.L.H."/>
            <person name="Warris S."/>
            <person name="Nguyen H.D.T."/>
            <person name="van Gent-Pelzer M.P.E."/>
            <person name="Joly D.L."/>
            <person name="van de Geest H.C."/>
            <person name="Bonants P.J.M."/>
            <person name="Smith D.S."/>
            <person name="Levesque C.A."/>
            <person name="van der Lee T.A.J."/>
        </authorList>
    </citation>
    <scope>NUCLEOTIDE SEQUENCE [LARGE SCALE GENOMIC DNA]</scope>
    <source>
        <strain evidence="2 3">CBS 675.73</strain>
    </source>
</reference>
<proteinExistence type="predicted"/>
<dbReference type="OrthoDB" id="5400650at2759"/>
<protein>
    <submittedName>
        <fullName evidence="2">Uncharacterized protein</fullName>
    </submittedName>
</protein>
<sequence>MFAKKKKAKKSINALVLAAACAGSIGFPSLIHTLSTLRVAPTSNTNNPTPQKDFATAKARAQSLGAAQFQHASSSATLFDDTPTPRPLKPCSSNESLSPSARAPKSRPTQHIQLQQPVLPQIHSEAVDEDWDLEFSKQSICADTLNHQNNVNQINLRAPALPPFPRKPKPHPRALMAPQQRRVVSAPSFAGHLQFGESDDIPVTAAGGVVDALWDTVAVEDEFLVASVKQKVVARREKELERSVSADGGLESWDDDFCCFGGEDEGVSAAGNALVVPEFLGSVQEALRVDSENIRKFALHIEDLKLLYLDAQDISTGLEFDTPELVEPVKQKYHSHLETAEVLIHLGDFNDDVGDEKLLTDELHVRVLGQLLGDSAGVGKLAVARIKMEFSGVFMPVLIKCIGPVKAALNEYVNELRKISREAV</sequence>
<accession>A0A507FDE2</accession>
<name>A0A507FDE2_9FUNG</name>
<dbReference type="PROSITE" id="PS51257">
    <property type="entry name" value="PROKAR_LIPOPROTEIN"/>
    <property type="match status" value="1"/>
</dbReference>
<feature type="region of interest" description="Disordered" evidence="1">
    <location>
        <begin position="72"/>
        <end position="111"/>
    </location>
</feature>
<dbReference type="AlphaFoldDB" id="A0A507FDE2"/>
<dbReference type="STRING" id="246404.A0A507FDE2"/>
<evidence type="ECO:0000313" key="2">
    <source>
        <dbReference type="EMBL" id="TPX73755.1"/>
    </source>
</evidence>